<accession>A0A3N0IJP6</accession>
<dbReference type="GO" id="GO:0004386">
    <property type="term" value="F:helicase activity"/>
    <property type="evidence" value="ECO:0007669"/>
    <property type="project" value="UniProtKB-KW"/>
</dbReference>
<protein>
    <submittedName>
        <fullName evidence="4">RNA helicase</fullName>
    </submittedName>
</protein>
<evidence type="ECO:0000313" key="4">
    <source>
        <dbReference type="EMBL" id="RNM36997.1"/>
    </source>
</evidence>
<dbReference type="SMART" id="SM00487">
    <property type="entry name" value="DEXDc"/>
    <property type="match status" value="1"/>
</dbReference>
<dbReference type="PROSITE" id="PS51194">
    <property type="entry name" value="HELICASE_CTER"/>
    <property type="match status" value="1"/>
</dbReference>
<dbReference type="InterPro" id="IPR000330">
    <property type="entry name" value="SNF2_N"/>
</dbReference>
<keyword evidence="4" id="KW-0547">Nucleotide-binding</keyword>
<dbReference type="SMART" id="SM00490">
    <property type="entry name" value="HELICc"/>
    <property type="match status" value="1"/>
</dbReference>
<dbReference type="CDD" id="cd18793">
    <property type="entry name" value="SF2_C_SNF"/>
    <property type="match status" value="1"/>
</dbReference>
<organism evidence="4 5">
    <name type="scientific">Slackia isoflavoniconvertens</name>
    <dbReference type="NCBI Taxonomy" id="572010"/>
    <lineage>
        <taxon>Bacteria</taxon>
        <taxon>Bacillati</taxon>
        <taxon>Actinomycetota</taxon>
        <taxon>Coriobacteriia</taxon>
        <taxon>Eggerthellales</taxon>
        <taxon>Eggerthellaceae</taxon>
        <taxon>Slackia</taxon>
    </lineage>
</organism>
<dbReference type="GO" id="GO:0005524">
    <property type="term" value="F:ATP binding"/>
    <property type="evidence" value="ECO:0007669"/>
    <property type="project" value="InterPro"/>
</dbReference>
<dbReference type="InterPro" id="IPR049730">
    <property type="entry name" value="SNF2/RAD54-like_C"/>
</dbReference>
<dbReference type="Gene3D" id="3.40.50.300">
    <property type="entry name" value="P-loop containing nucleotide triphosphate hydrolases"/>
    <property type="match status" value="1"/>
</dbReference>
<dbReference type="InterPro" id="IPR038718">
    <property type="entry name" value="SNF2-like_sf"/>
</dbReference>
<dbReference type="Pfam" id="PF00176">
    <property type="entry name" value="SNF2-rel_dom"/>
    <property type="match status" value="1"/>
</dbReference>
<dbReference type="SUPFAM" id="SSF47794">
    <property type="entry name" value="Rad51 N-terminal domain-like"/>
    <property type="match status" value="1"/>
</dbReference>
<evidence type="ECO:0000256" key="1">
    <source>
        <dbReference type="ARBA" id="ARBA00022801"/>
    </source>
</evidence>
<dbReference type="InterPro" id="IPR010995">
    <property type="entry name" value="DNA_repair_Rad51/TF_NusA_a-hlx"/>
</dbReference>
<keyword evidence="4" id="KW-0067">ATP-binding</keyword>
<dbReference type="Gene3D" id="3.40.50.10810">
    <property type="entry name" value="Tandem AAA-ATPase domain"/>
    <property type="match status" value="1"/>
</dbReference>
<keyword evidence="1" id="KW-0378">Hydrolase</keyword>
<dbReference type="InterPro" id="IPR001650">
    <property type="entry name" value="Helicase_C-like"/>
</dbReference>
<dbReference type="CDD" id="cd17919">
    <property type="entry name" value="DEXHc_Snf"/>
    <property type="match status" value="1"/>
</dbReference>
<dbReference type="PANTHER" id="PTHR10799">
    <property type="entry name" value="SNF2/RAD54 HELICASE FAMILY"/>
    <property type="match status" value="1"/>
</dbReference>
<gene>
    <name evidence="4" type="ORF">DMP05_01170</name>
</gene>
<dbReference type="InterPro" id="IPR027417">
    <property type="entry name" value="P-loop_NTPase"/>
</dbReference>
<evidence type="ECO:0000313" key="5">
    <source>
        <dbReference type="Proteomes" id="UP000271472"/>
    </source>
</evidence>
<dbReference type="OrthoDB" id="9776021at2"/>
<keyword evidence="4" id="KW-0347">Helicase</keyword>
<dbReference type="RefSeq" id="WP_123218797.1">
    <property type="nucleotide sequence ID" value="NZ_QIBZ01000002.1"/>
</dbReference>
<dbReference type="AlphaFoldDB" id="A0A3N0IJP6"/>
<name>A0A3N0IJP6_9ACTN</name>
<keyword evidence="5" id="KW-1185">Reference proteome</keyword>
<evidence type="ECO:0000259" key="3">
    <source>
        <dbReference type="PROSITE" id="PS51194"/>
    </source>
</evidence>
<comment type="caution">
    <text evidence="4">The sequence shown here is derived from an EMBL/GenBank/DDBJ whole genome shotgun (WGS) entry which is preliminary data.</text>
</comment>
<dbReference type="Pfam" id="PF00271">
    <property type="entry name" value="Helicase_C"/>
    <property type="match status" value="1"/>
</dbReference>
<reference evidence="5" key="1">
    <citation type="submission" date="2018-05" db="EMBL/GenBank/DDBJ databases">
        <title>Genome Sequencing of selected type strains of the family Eggerthellaceae.</title>
        <authorList>
            <person name="Danylec N."/>
            <person name="Stoll D.A."/>
            <person name="Doetsch A."/>
            <person name="Huch M."/>
        </authorList>
    </citation>
    <scope>NUCLEOTIDE SEQUENCE [LARGE SCALE GENOMIC DNA]</scope>
    <source>
        <strain evidence="5">DSM 22006</strain>
    </source>
</reference>
<sequence length="1027" mass="114455">MAKSFSFGDAKRLLRDVAELQRRIRMAPTRMDELKGDIVQAAEALKSAELTKSLLELPVEDLNKYKKGLRTSLLRENGYTSIAHVCNTSYSNLSAIYGISESSARDMKKIAGEYAKQVQIEIRVRLSSDNRTAESTSLIRAVAAYRRADILVRDIADNAFADSDKMEYAQSDLSSVMGVRWLLSSKAKKARAEEAYSYLREAYLGSYGSIQRLTLKKLDEVSDVSGEDAWRAFESDPVGFSNTIEDTAPGFLGPDGSMGYGLPEDLALKIQEECFYPDGLLVELRNYQEWGVKYALHQGKVLLGDEMGLGKTIQAIAVMVSLRNTKATHFVVVCPASVLANWCREIATKSRLRVEKVHGSRREDALSCWRRNGGVAVTTFETLEHFDLEDSLGFSLLVVDEAHYVKNPGARRSCNVAKLSQHAERILLMSGTPLENNVDEMISLIRLLRPDIAKSISGMTHISSALRFKELVAPVYYRRKREDVLSELPELIENEDWCSLSPEEELAYEDTIQSKNIMAARRVSWNVGDVRRSTKARRLCEIVRESKEDGRKVLVFSYFLDTLNKVIQSLGENCYGPINGSVSPQRRQQVIDEFDKAPAGSVLVSQIQSGGTGLNIQSASVVIICEPQFKPSVENQAVARAYRMGQVRNVMVHRLLCLDSIDERIVEILEDKQRIFDAFADESLAAKEGFGIEEKEYSNIIEKEIERINARRDANVAGVLIETNVAKATSIGDGKGSFVADSGKGPSAAFSDEMSHIEKTVVPKGEDGLRSTLKGVSVTRRIREYPQPRGGFLNPKLFEVVQLDGGISELASYENVVPGVVGIAVDYMVRFCTGSSVFDSFAISRKGAFRVGKVDLFNKLAAEIVGLDDKSIANAIKLAGFDVAYRMDPRAYRPVEEIKPDSQTLKNVRIMVKRGCAFLNECGPKILDGLTFEGGYTDIVSNGDGDFLTPDTLWDFKVSKNPPNSRQTLQLLMYWRMGLHSTHTEYQQVRQLGIFNPRMNRIYRLPVGCISEEIIAEVEKDVIGYRA</sequence>
<dbReference type="SUPFAM" id="SSF52540">
    <property type="entry name" value="P-loop containing nucleoside triphosphate hydrolases"/>
    <property type="match status" value="2"/>
</dbReference>
<feature type="domain" description="Helicase C-terminal" evidence="3">
    <location>
        <begin position="538"/>
        <end position="698"/>
    </location>
</feature>
<evidence type="ECO:0000259" key="2">
    <source>
        <dbReference type="PROSITE" id="PS51192"/>
    </source>
</evidence>
<proteinExistence type="predicted"/>
<dbReference type="Gene3D" id="1.10.150.20">
    <property type="entry name" value="5' to 3' exonuclease, C-terminal subdomain"/>
    <property type="match status" value="1"/>
</dbReference>
<dbReference type="GO" id="GO:0016787">
    <property type="term" value="F:hydrolase activity"/>
    <property type="evidence" value="ECO:0007669"/>
    <property type="project" value="UniProtKB-KW"/>
</dbReference>
<dbReference type="EMBL" id="QIBZ01000002">
    <property type="protein sequence ID" value="RNM36997.1"/>
    <property type="molecule type" value="Genomic_DNA"/>
</dbReference>
<feature type="domain" description="Helicase ATP-binding" evidence="2">
    <location>
        <begin position="292"/>
        <end position="451"/>
    </location>
</feature>
<dbReference type="PROSITE" id="PS51192">
    <property type="entry name" value="HELICASE_ATP_BIND_1"/>
    <property type="match status" value="1"/>
</dbReference>
<dbReference type="InterPro" id="IPR014001">
    <property type="entry name" value="Helicase_ATP-bd"/>
</dbReference>
<dbReference type="Proteomes" id="UP000271472">
    <property type="component" value="Unassembled WGS sequence"/>
</dbReference>